<comment type="caution">
    <text evidence="1">The sequence shown here is derived from an EMBL/GenBank/DDBJ whole genome shotgun (WGS) entry which is preliminary data.</text>
</comment>
<accession>A0ABU1PXA6</accession>
<evidence type="ECO:0000313" key="1">
    <source>
        <dbReference type="EMBL" id="MDR6595267.1"/>
    </source>
</evidence>
<organism evidence="1 2">
    <name type="scientific">Saccharothrix longispora</name>
    <dbReference type="NCBI Taxonomy" id="33920"/>
    <lineage>
        <taxon>Bacteria</taxon>
        <taxon>Bacillati</taxon>
        <taxon>Actinomycetota</taxon>
        <taxon>Actinomycetes</taxon>
        <taxon>Pseudonocardiales</taxon>
        <taxon>Pseudonocardiaceae</taxon>
        <taxon>Saccharothrix</taxon>
    </lineage>
</organism>
<protein>
    <submittedName>
        <fullName evidence="1">Uncharacterized protein</fullName>
    </submittedName>
</protein>
<evidence type="ECO:0000313" key="2">
    <source>
        <dbReference type="Proteomes" id="UP001268819"/>
    </source>
</evidence>
<proteinExistence type="predicted"/>
<sequence>MTGADDWVRDLVHPDDGVRWAALDRHQTAVRRALVRAHTRIDPTVTRSFDPALWAAYEVEPAGSAFGAFDLRAPERNTLFPEWESAYQEEWRSPDSYTASQHTRKCGILHRFTRRGFPAGLRHRVPELMLRARAADLLDADDPLTRLRAAFLLHLADHPPRRITRRTWRQWPADPDLAPLPVR</sequence>
<dbReference type="Proteomes" id="UP001268819">
    <property type="component" value="Unassembled WGS sequence"/>
</dbReference>
<keyword evidence="2" id="KW-1185">Reference proteome</keyword>
<gene>
    <name evidence="1" type="ORF">J2S66_003651</name>
</gene>
<dbReference type="EMBL" id="JAVDSG010000001">
    <property type="protein sequence ID" value="MDR6595267.1"/>
    <property type="molecule type" value="Genomic_DNA"/>
</dbReference>
<name>A0ABU1PXA6_9PSEU</name>
<reference evidence="1 2" key="1">
    <citation type="submission" date="2023-07" db="EMBL/GenBank/DDBJ databases">
        <title>Sequencing the genomes of 1000 actinobacteria strains.</title>
        <authorList>
            <person name="Klenk H.-P."/>
        </authorList>
    </citation>
    <scope>NUCLEOTIDE SEQUENCE [LARGE SCALE GENOMIC DNA]</scope>
    <source>
        <strain evidence="1 2">DSM 43749</strain>
    </source>
</reference>
<dbReference type="RefSeq" id="WP_310308324.1">
    <property type="nucleotide sequence ID" value="NZ_BAAAXB010000001.1"/>
</dbReference>